<sequence>MKQSTTTLLMIRPVRFGYNEQTAESNAFQNNVELKAEEAQAKALNEFDGFVTVLRASGVNVILIDDTVSPHTPDSIFPNNWISLHDNGDVVLYPMQAENRRLERREDIIADLEDGFTVKHVIDLSRFEATDQFLEGTGSMVLDRINKIAYACLSPRTDVEVLEAFGKQEGYQRVLFRSVDSNGQPIYHTNVLMCIGTNFAVICLESIKNEQEKQSVINSLKSTGKEVIDITFDQMNRFAGNMLEVDSASGEKLLVMSQRAYQSLHAEQVEKLNQYARLIYADLDTIETLGGGSARCMLAEVHLPKIDSEKL</sequence>
<dbReference type="PANTHER" id="PTHR43224:SF1">
    <property type="entry name" value="AMIDINOTRANSFERASE"/>
    <property type="match status" value="1"/>
</dbReference>
<dbReference type="PIRSF" id="PIRSF028188">
    <property type="entry name" value="Amdntrnsf_FN0238"/>
    <property type="match status" value="1"/>
</dbReference>
<evidence type="ECO:0000313" key="2">
    <source>
        <dbReference type="Proteomes" id="UP000638732"/>
    </source>
</evidence>
<dbReference type="Gene3D" id="3.75.10.10">
    <property type="entry name" value="L-arginine/glycine Amidinotransferase, Chain A"/>
    <property type="match status" value="1"/>
</dbReference>
<dbReference type="EMBL" id="WWEO01000045">
    <property type="protein sequence ID" value="NCD72020.1"/>
    <property type="molecule type" value="Genomic_DNA"/>
</dbReference>
<gene>
    <name evidence="1" type="ORF">GSY63_21835</name>
</gene>
<keyword evidence="2" id="KW-1185">Reference proteome</keyword>
<evidence type="ECO:0000313" key="1">
    <source>
        <dbReference type="EMBL" id="NCD72020.1"/>
    </source>
</evidence>
<dbReference type="Proteomes" id="UP000638732">
    <property type="component" value="Unassembled WGS sequence"/>
</dbReference>
<dbReference type="PANTHER" id="PTHR43224">
    <property type="entry name" value="AMIDINOTRANSFERASE"/>
    <property type="match status" value="1"/>
</dbReference>
<name>A0A965ZJX0_9SPHI</name>
<proteinExistence type="predicted"/>
<reference evidence="1" key="1">
    <citation type="submission" date="2020-01" db="EMBL/GenBank/DDBJ databases">
        <authorList>
            <person name="Seo Y.L."/>
        </authorList>
    </citation>
    <scope>NUCLEOTIDE SEQUENCE</scope>
    <source>
        <strain evidence="1">R11</strain>
    </source>
</reference>
<dbReference type="NCBIfam" id="NF046062">
    <property type="entry name" value="citrull_CtlX"/>
    <property type="match status" value="1"/>
</dbReference>
<protein>
    <submittedName>
        <fullName evidence="1">Amidinotransferase</fullName>
    </submittedName>
</protein>
<comment type="caution">
    <text evidence="1">The sequence shown here is derived from an EMBL/GenBank/DDBJ whole genome shotgun (WGS) entry which is preliminary data.</text>
</comment>
<accession>A0A965ZJX0</accession>
<dbReference type="Pfam" id="PF19420">
    <property type="entry name" value="DDAH_eukar"/>
    <property type="match status" value="1"/>
</dbReference>
<reference evidence="1" key="2">
    <citation type="submission" date="2020-10" db="EMBL/GenBank/DDBJ databases">
        <title>Mucilaginibacter sp. nov., isolated from soil.</title>
        <authorList>
            <person name="Jeon C.O."/>
        </authorList>
    </citation>
    <scope>NUCLEOTIDE SEQUENCE</scope>
    <source>
        <strain evidence="1">R11</strain>
    </source>
</reference>
<dbReference type="SUPFAM" id="SSF55909">
    <property type="entry name" value="Pentein"/>
    <property type="match status" value="1"/>
</dbReference>
<organism evidence="1 2">
    <name type="scientific">Mucilaginibacter agri</name>
    <dbReference type="NCBI Taxonomy" id="2695265"/>
    <lineage>
        <taxon>Bacteria</taxon>
        <taxon>Pseudomonadati</taxon>
        <taxon>Bacteroidota</taxon>
        <taxon>Sphingobacteriia</taxon>
        <taxon>Sphingobacteriales</taxon>
        <taxon>Sphingobacteriaceae</taxon>
        <taxon>Mucilaginibacter</taxon>
    </lineage>
</organism>
<dbReference type="InterPro" id="IPR014541">
    <property type="entry name" value="Amdntrnsf_FN0238"/>
</dbReference>
<dbReference type="AlphaFoldDB" id="A0A965ZJX0"/>
<dbReference type="RefSeq" id="WP_166587991.1">
    <property type="nucleotide sequence ID" value="NZ_WWEO01000045.1"/>
</dbReference>